<dbReference type="Proteomes" id="UP000186905">
    <property type="component" value="Unassembled WGS sequence"/>
</dbReference>
<comment type="caution">
    <text evidence="1">The sequence shown here is derived from an EMBL/GenBank/DDBJ whole genome shotgun (WGS) entry which is preliminary data.</text>
</comment>
<organism evidence="1 2">
    <name type="scientific">Photobacterium proteolyticum</name>
    <dbReference type="NCBI Taxonomy" id="1903952"/>
    <lineage>
        <taxon>Bacteria</taxon>
        <taxon>Pseudomonadati</taxon>
        <taxon>Pseudomonadota</taxon>
        <taxon>Gammaproteobacteria</taxon>
        <taxon>Vibrionales</taxon>
        <taxon>Vibrionaceae</taxon>
        <taxon>Photobacterium</taxon>
    </lineage>
</organism>
<sequence>MPNTLPEHIVLNREFSIALCTFKHQSRSVIYSPFTSESMLCDISVVTLLERLGDAGSHADEIDLFMSKHPQPAPGVIEQLLAMQILLPS</sequence>
<evidence type="ECO:0000313" key="1">
    <source>
        <dbReference type="EMBL" id="OLQ75523.1"/>
    </source>
</evidence>
<protein>
    <submittedName>
        <fullName evidence="1">Uncharacterized protein</fullName>
    </submittedName>
</protein>
<proteinExistence type="predicted"/>
<dbReference type="RefSeq" id="WP_075764574.1">
    <property type="nucleotide sequence ID" value="NZ_MJIL01000075.1"/>
</dbReference>
<dbReference type="STRING" id="1903952.BIT28_23110"/>
<accession>A0A1Q9GLU6</accession>
<dbReference type="EMBL" id="MJIL01000075">
    <property type="protein sequence ID" value="OLQ75523.1"/>
    <property type="molecule type" value="Genomic_DNA"/>
</dbReference>
<gene>
    <name evidence="1" type="ORF">BIT28_23110</name>
</gene>
<name>A0A1Q9GLU6_9GAMM</name>
<evidence type="ECO:0000313" key="2">
    <source>
        <dbReference type="Proteomes" id="UP000186905"/>
    </source>
</evidence>
<keyword evidence="2" id="KW-1185">Reference proteome</keyword>
<dbReference type="AlphaFoldDB" id="A0A1Q9GLU6"/>
<dbReference type="OrthoDB" id="5817211at2"/>
<reference evidence="1 2" key="1">
    <citation type="submission" date="2016-09" db="EMBL/GenBank/DDBJ databases">
        <title>Photobacterium proteolyticum sp. nov. a protease producing bacterium isolated from ocean sediments of Laizhou Bay.</title>
        <authorList>
            <person name="Li Y."/>
        </authorList>
    </citation>
    <scope>NUCLEOTIDE SEQUENCE [LARGE SCALE GENOMIC DNA]</scope>
    <source>
        <strain evidence="1 2">13-12</strain>
    </source>
</reference>